<evidence type="ECO:0000256" key="3">
    <source>
        <dbReference type="ARBA" id="ARBA00022989"/>
    </source>
</evidence>
<proteinExistence type="inferred from homology"/>
<feature type="transmembrane region" description="Helical" evidence="7">
    <location>
        <begin position="6"/>
        <end position="27"/>
    </location>
</feature>
<organism evidence="9 10">
    <name type="scientific">Polyplosphaeria fusca</name>
    <dbReference type="NCBI Taxonomy" id="682080"/>
    <lineage>
        <taxon>Eukaryota</taxon>
        <taxon>Fungi</taxon>
        <taxon>Dikarya</taxon>
        <taxon>Ascomycota</taxon>
        <taxon>Pezizomycotina</taxon>
        <taxon>Dothideomycetes</taxon>
        <taxon>Pleosporomycetidae</taxon>
        <taxon>Pleosporales</taxon>
        <taxon>Tetraplosphaeriaceae</taxon>
        <taxon>Polyplosphaeria</taxon>
    </lineage>
</organism>
<dbReference type="OrthoDB" id="5283415at2759"/>
<evidence type="ECO:0000256" key="5">
    <source>
        <dbReference type="ARBA" id="ARBA00038359"/>
    </source>
</evidence>
<name>A0A9P4QP13_9PLEO</name>
<dbReference type="EMBL" id="ML996263">
    <property type="protein sequence ID" value="KAF2728888.1"/>
    <property type="molecule type" value="Genomic_DNA"/>
</dbReference>
<evidence type="ECO:0000256" key="4">
    <source>
        <dbReference type="ARBA" id="ARBA00023136"/>
    </source>
</evidence>
<dbReference type="PANTHER" id="PTHR33048">
    <property type="entry name" value="PTH11-LIKE INTEGRAL MEMBRANE PROTEIN (AFU_ORTHOLOGUE AFUA_5G11245)"/>
    <property type="match status" value="1"/>
</dbReference>
<evidence type="ECO:0000259" key="8">
    <source>
        <dbReference type="Pfam" id="PF20684"/>
    </source>
</evidence>
<comment type="subcellular location">
    <subcellularLocation>
        <location evidence="1">Membrane</location>
        <topology evidence="1">Multi-pass membrane protein</topology>
    </subcellularLocation>
</comment>
<evidence type="ECO:0000313" key="9">
    <source>
        <dbReference type="EMBL" id="KAF2728888.1"/>
    </source>
</evidence>
<dbReference type="InterPro" id="IPR049326">
    <property type="entry name" value="Rhodopsin_dom_fungi"/>
</dbReference>
<evidence type="ECO:0000256" key="2">
    <source>
        <dbReference type="ARBA" id="ARBA00022692"/>
    </source>
</evidence>
<evidence type="ECO:0000256" key="7">
    <source>
        <dbReference type="SAM" id="Phobius"/>
    </source>
</evidence>
<gene>
    <name evidence="9" type="ORF">EJ04DRAFT_538163</name>
</gene>
<feature type="compositionally biased region" description="Polar residues" evidence="6">
    <location>
        <begin position="354"/>
        <end position="369"/>
    </location>
</feature>
<evidence type="ECO:0000256" key="1">
    <source>
        <dbReference type="ARBA" id="ARBA00004141"/>
    </source>
</evidence>
<comment type="caution">
    <text evidence="9">The sequence shown here is derived from an EMBL/GenBank/DDBJ whole genome shotgun (WGS) entry which is preliminary data.</text>
</comment>
<keyword evidence="3 7" id="KW-1133">Transmembrane helix</keyword>
<accession>A0A9P4QP13</accession>
<feature type="transmembrane region" description="Helical" evidence="7">
    <location>
        <begin position="183"/>
        <end position="203"/>
    </location>
</feature>
<feature type="transmembrane region" description="Helical" evidence="7">
    <location>
        <begin position="104"/>
        <end position="124"/>
    </location>
</feature>
<feature type="region of interest" description="Disordered" evidence="6">
    <location>
        <begin position="251"/>
        <end position="294"/>
    </location>
</feature>
<evidence type="ECO:0000313" key="10">
    <source>
        <dbReference type="Proteomes" id="UP000799444"/>
    </source>
</evidence>
<feature type="region of interest" description="Disordered" evidence="6">
    <location>
        <begin position="342"/>
        <end position="369"/>
    </location>
</feature>
<dbReference type="Proteomes" id="UP000799444">
    <property type="component" value="Unassembled WGS sequence"/>
</dbReference>
<dbReference type="PANTHER" id="PTHR33048:SF160">
    <property type="entry name" value="SAT4 FAMILY MEMBRANE PROTEIN"/>
    <property type="match status" value="1"/>
</dbReference>
<dbReference type="Pfam" id="PF20684">
    <property type="entry name" value="Fung_rhodopsin"/>
    <property type="match status" value="1"/>
</dbReference>
<feature type="transmembrane region" description="Helical" evidence="7">
    <location>
        <begin position="144"/>
        <end position="171"/>
    </location>
</feature>
<dbReference type="GO" id="GO:0016020">
    <property type="term" value="C:membrane"/>
    <property type="evidence" value="ECO:0007669"/>
    <property type="project" value="UniProtKB-SubCell"/>
</dbReference>
<dbReference type="AlphaFoldDB" id="A0A9P4QP13"/>
<comment type="similarity">
    <text evidence="5">Belongs to the SAT4 family.</text>
</comment>
<keyword evidence="4 7" id="KW-0472">Membrane</keyword>
<keyword evidence="2 7" id="KW-0812">Transmembrane</keyword>
<sequence length="369" mass="41338">MAGQGLQPALIALLYLFPALALGIIIVRLWRKQIDRTLGGDVVETFAGYHPQDVPREKIDMIYANKLQYALGVEYNPVICVIKASFMWSLQRLRSGNVWIRRSLWALQILNAVYCVATTLVSIFPCRPLKARFDFSLPGDCYDSFTYVVGNVSVVIVTDFLVLLIPTWIIYDLHMPLRRKLMTISFLSLGVIVIVIGILRLIWLTNAFRGKINNYSVESAYSSIESSVAIIGTCGPTIKYILGRFIPGLRPQSETTKPSKYGQSGYANGSSQGASRKPRSRQHSNPYGDLDEVSLEREEIEMKNNNNWRWKQDSDAHSDEQRITSESNEGIVKTVDWTVSSRSESLIGTPGLKSANSESPSVMQPTHIV</sequence>
<feature type="domain" description="Rhodopsin" evidence="8">
    <location>
        <begin position="47"/>
        <end position="242"/>
    </location>
</feature>
<evidence type="ECO:0000256" key="6">
    <source>
        <dbReference type="SAM" id="MobiDB-lite"/>
    </source>
</evidence>
<reference evidence="9" key="1">
    <citation type="journal article" date="2020" name="Stud. Mycol.">
        <title>101 Dothideomycetes genomes: a test case for predicting lifestyles and emergence of pathogens.</title>
        <authorList>
            <person name="Haridas S."/>
            <person name="Albert R."/>
            <person name="Binder M."/>
            <person name="Bloem J."/>
            <person name="Labutti K."/>
            <person name="Salamov A."/>
            <person name="Andreopoulos B."/>
            <person name="Baker S."/>
            <person name="Barry K."/>
            <person name="Bills G."/>
            <person name="Bluhm B."/>
            <person name="Cannon C."/>
            <person name="Castanera R."/>
            <person name="Culley D."/>
            <person name="Daum C."/>
            <person name="Ezra D."/>
            <person name="Gonzalez J."/>
            <person name="Henrissat B."/>
            <person name="Kuo A."/>
            <person name="Liang C."/>
            <person name="Lipzen A."/>
            <person name="Lutzoni F."/>
            <person name="Magnuson J."/>
            <person name="Mondo S."/>
            <person name="Nolan M."/>
            <person name="Ohm R."/>
            <person name="Pangilinan J."/>
            <person name="Park H.-J."/>
            <person name="Ramirez L."/>
            <person name="Alfaro M."/>
            <person name="Sun H."/>
            <person name="Tritt A."/>
            <person name="Yoshinaga Y."/>
            <person name="Zwiers L.-H."/>
            <person name="Turgeon B."/>
            <person name="Goodwin S."/>
            <person name="Spatafora J."/>
            <person name="Crous P."/>
            <person name="Grigoriev I."/>
        </authorList>
    </citation>
    <scope>NUCLEOTIDE SEQUENCE</scope>
    <source>
        <strain evidence="9">CBS 125425</strain>
    </source>
</reference>
<keyword evidence="10" id="KW-1185">Reference proteome</keyword>
<dbReference type="InterPro" id="IPR052337">
    <property type="entry name" value="SAT4-like"/>
</dbReference>
<protein>
    <recommendedName>
        <fullName evidence="8">Rhodopsin domain-containing protein</fullName>
    </recommendedName>
</protein>
<feature type="compositionally biased region" description="Polar residues" evidence="6">
    <location>
        <begin position="252"/>
        <end position="274"/>
    </location>
</feature>